<evidence type="ECO:0008006" key="5">
    <source>
        <dbReference type="Google" id="ProtNLM"/>
    </source>
</evidence>
<evidence type="ECO:0000313" key="4">
    <source>
        <dbReference type="Proteomes" id="UP000800082"/>
    </source>
</evidence>
<dbReference type="EMBL" id="ML978958">
    <property type="protein sequence ID" value="KAF1932627.1"/>
    <property type="molecule type" value="Genomic_DNA"/>
</dbReference>
<dbReference type="AlphaFoldDB" id="A0A6A5S570"/>
<name>A0A6A5S570_9PLEO</name>
<reference evidence="3" key="1">
    <citation type="journal article" date="2020" name="Stud. Mycol.">
        <title>101 Dothideomycetes genomes: a test case for predicting lifestyles and emergence of pathogens.</title>
        <authorList>
            <person name="Haridas S."/>
            <person name="Albert R."/>
            <person name="Binder M."/>
            <person name="Bloem J."/>
            <person name="Labutti K."/>
            <person name="Salamov A."/>
            <person name="Andreopoulos B."/>
            <person name="Baker S."/>
            <person name="Barry K."/>
            <person name="Bills G."/>
            <person name="Bluhm B."/>
            <person name="Cannon C."/>
            <person name="Castanera R."/>
            <person name="Culley D."/>
            <person name="Daum C."/>
            <person name="Ezra D."/>
            <person name="Gonzalez J."/>
            <person name="Henrissat B."/>
            <person name="Kuo A."/>
            <person name="Liang C."/>
            <person name="Lipzen A."/>
            <person name="Lutzoni F."/>
            <person name="Magnuson J."/>
            <person name="Mondo S."/>
            <person name="Nolan M."/>
            <person name="Ohm R."/>
            <person name="Pangilinan J."/>
            <person name="Park H.-J."/>
            <person name="Ramirez L."/>
            <person name="Alfaro M."/>
            <person name="Sun H."/>
            <person name="Tritt A."/>
            <person name="Yoshinaga Y."/>
            <person name="Zwiers L.-H."/>
            <person name="Turgeon B."/>
            <person name="Goodwin S."/>
            <person name="Spatafora J."/>
            <person name="Crous P."/>
            <person name="Grigoriev I."/>
        </authorList>
    </citation>
    <scope>NUCLEOTIDE SEQUENCE</scope>
    <source>
        <strain evidence="3">CBS 183.55</strain>
    </source>
</reference>
<feature type="region of interest" description="Disordered" evidence="2">
    <location>
        <begin position="53"/>
        <end position="86"/>
    </location>
</feature>
<gene>
    <name evidence="3" type="ORF">M421DRAFT_245305</name>
</gene>
<dbReference type="OrthoDB" id="3783430at2759"/>
<organism evidence="3 4">
    <name type="scientific">Didymella exigua CBS 183.55</name>
    <dbReference type="NCBI Taxonomy" id="1150837"/>
    <lineage>
        <taxon>Eukaryota</taxon>
        <taxon>Fungi</taxon>
        <taxon>Dikarya</taxon>
        <taxon>Ascomycota</taxon>
        <taxon>Pezizomycotina</taxon>
        <taxon>Dothideomycetes</taxon>
        <taxon>Pleosporomycetidae</taxon>
        <taxon>Pleosporales</taxon>
        <taxon>Pleosporineae</taxon>
        <taxon>Didymellaceae</taxon>
        <taxon>Didymella</taxon>
    </lineage>
</organism>
<evidence type="ECO:0000256" key="2">
    <source>
        <dbReference type="SAM" id="MobiDB-lite"/>
    </source>
</evidence>
<evidence type="ECO:0000313" key="3">
    <source>
        <dbReference type="EMBL" id="KAF1932627.1"/>
    </source>
</evidence>
<dbReference type="GO" id="GO:0000981">
    <property type="term" value="F:DNA-binding transcription factor activity, RNA polymerase II-specific"/>
    <property type="evidence" value="ECO:0007669"/>
    <property type="project" value="InterPro"/>
</dbReference>
<accession>A0A6A5S570</accession>
<proteinExistence type="predicted"/>
<feature type="compositionally biased region" description="Polar residues" evidence="2">
    <location>
        <begin position="53"/>
        <end position="64"/>
    </location>
</feature>
<dbReference type="GO" id="GO:0008270">
    <property type="term" value="F:zinc ion binding"/>
    <property type="evidence" value="ECO:0007669"/>
    <property type="project" value="InterPro"/>
</dbReference>
<dbReference type="InterPro" id="IPR001138">
    <property type="entry name" value="Zn2Cys6_DnaBD"/>
</dbReference>
<dbReference type="GeneID" id="54346191"/>
<dbReference type="CDD" id="cd00067">
    <property type="entry name" value="GAL4"/>
    <property type="match status" value="1"/>
</dbReference>
<keyword evidence="4" id="KW-1185">Reference proteome</keyword>
<protein>
    <recommendedName>
        <fullName evidence="5">Zn(2)-C6 fungal-type domain-containing protein</fullName>
    </recommendedName>
</protein>
<evidence type="ECO:0000256" key="1">
    <source>
        <dbReference type="ARBA" id="ARBA00023242"/>
    </source>
</evidence>
<dbReference type="Proteomes" id="UP000800082">
    <property type="component" value="Unassembled WGS sequence"/>
</dbReference>
<keyword evidence="1" id="KW-0539">Nucleus</keyword>
<sequence>MSTTVLRTRKLSSFVKCGRCRQDRQKCERPNASQQCVRCAKFKHDCDAGRASNRAQYTQTQRTQKPAVRRRAAHSERTVVAAPSTTQHELLATGSFPDYEQVADFKIEESSSSRTSRSASSELSIPWSIPSVQDGLQFQYVPSIYSGGDRHGSASSDQWASDPMAFKDSPPSSGDYGWETVSWTEYGMGQEMVEYPGSMGQLELSPVGSDFAALAASFSPAELADMRMLSGLTSLRPSRQFVANPFEERLDNRINRLWGNYKTFASASLKGLGVTPLFGRTLSELFRQSRQMAENGDDLVADVRMCCGAADACMNTKLSAETRAQYLSAYTRYDARANAKYRRAVDEFAQKIAQDESPDVLPLYTATFLYYAAGSCMRGSADLVAATYAFNYFNQYTAGFPIRLEILPTPEGTWAVDMLLANNKADPGMRINTLMFALGRARLQFDREDGLC</sequence>
<dbReference type="RefSeq" id="XP_033452875.1">
    <property type="nucleotide sequence ID" value="XM_033588544.1"/>
</dbReference>